<gene>
    <name evidence="8" type="ORF">CYR32_14830</name>
</gene>
<evidence type="ECO:0000256" key="5">
    <source>
        <dbReference type="ARBA" id="ARBA00022989"/>
    </source>
</evidence>
<feature type="transmembrane region" description="Helical" evidence="7">
    <location>
        <begin position="41"/>
        <end position="63"/>
    </location>
</feature>
<comment type="subcellular location">
    <subcellularLocation>
        <location evidence="1 7">Cell membrane</location>
        <topology evidence="1 7">Multi-pass membrane protein</topology>
    </subcellularLocation>
</comment>
<evidence type="ECO:0000256" key="6">
    <source>
        <dbReference type="ARBA" id="ARBA00023136"/>
    </source>
</evidence>
<dbReference type="AlphaFoldDB" id="A0A2N5DYJ4"/>
<dbReference type="Pfam" id="PF03631">
    <property type="entry name" value="Virul_fac_BrkB"/>
    <property type="match status" value="1"/>
</dbReference>
<feature type="transmembrane region" description="Helical" evidence="7">
    <location>
        <begin position="244"/>
        <end position="276"/>
    </location>
</feature>
<dbReference type="RefSeq" id="WP_101825760.1">
    <property type="nucleotide sequence ID" value="NZ_PJZH01000017.1"/>
</dbReference>
<feature type="transmembrane region" description="Helical" evidence="7">
    <location>
        <begin position="187"/>
        <end position="204"/>
    </location>
</feature>
<protein>
    <recommendedName>
        <fullName evidence="7">UPF0761 membrane protein CYR32_14830</fullName>
    </recommendedName>
</protein>
<dbReference type="HAMAP" id="MF_00672">
    <property type="entry name" value="UPF0761"/>
    <property type="match status" value="1"/>
</dbReference>
<reference evidence="8 9" key="1">
    <citation type="submission" date="2017-12" db="EMBL/GenBank/DDBJ databases">
        <title>Characterization of six clinical isolates of Enterochimera gen. nov., a novel genus of the Yersiniaciae family and the three species Enterochimera arupensis sp. nov., Enterochimera coloradensis sp. nov, and Enterochimera californica sp. nov.</title>
        <authorList>
            <person name="Rossi A."/>
            <person name="Fisher M."/>
        </authorList>
    </citation>
    <scope>NUCLEOTIDE SEQUENCE [LARGE SCALE GENOMIC DNA]</scope>
    <source>
        <strain evidence="9">2016-Iso4</strain>
    </source>
</reference>
<organism evidence="8 9">
    <name type="scientific">Chimaeribacter coloradensis</name>
    <dbReference type="NCBI Taxonomy" id="2060068"/>
    <lineage>
        <taxon>Bacteria</taxon>
        <taxon>Pseudomonadati</taxon>
        <taxon>Pseudomonadota</taxon>
        <taxon>Gammaproteobacteria</taxon>
        <taxon>Enterobacterales</taxon>
        <taxon>Yersiniaceae</taxon>
        <taxon>Chimaeribacter</taxon>
    </lineage>
</organism>
<evidence type="ECO:0000313" key="8">
    <source>
        <dbReference type="EMBL" id="PLR32648.1"/>
    </source>
</evidence>
<keyword evidence="5 7" id="KW-1133">Transmembrane helix</keyword>
<proteinExistence type="inferred from homology"/>
<feature type="transmembrane region" description="Helical" evidence="7">
    <location>
        <begin position="216"/>
        <end position="238"/>
    </location>
</feature>
<dbReference type="GO" id="GO:0005886">
    <property type="term" value="C:plasma membrane"/>
    <property type="evidence" value="ECO:0007669"/>
    <property type="project" value="UniProtKB-SubCell"/>
</dbReference>
<dbReference type="PANTHER" id="PTHR30213:SF0">
    <property type="entry name" value="UPF0761 MEMBRANE PROTEIN YIHY"/>
    <property type="match status" value="1"/>
</dbReference>
<dbReference type="InterPro" id="IPR017039">
    <property type="entry name" value="Virul_fac_BrkB"/>
</dbReference>
<dbReference type="Proteomes" id="UP000234503">
    <property type="component" value="Unassembled WGS sequence"/>
</dbReference>
<feature type="transmembrane region" description="Helical" evidence="7">
    <location>
        <begin position="105"/>
        <end position="126"/>
    </location>
</feature>
<dbReference type="PANTHER" id="PTHR30213">
    <property type="entry name" value="INNER MEMBRANE PROTEIN YHJD"/>
    <property type="match status" value="1"/>
</dbReference>
<comment type="similarity">
    <text evidence="7">Belongs to the UPF0761 family.</text>
</comment>
<dbReference type="OrthoDB" id="9808671at2"/>
<dbReference type="NCBIfam" id="TIGR00765">
    <property type="entry name" value="yihY_not_rbn"/>
    <property type="match status" value="1"/>
</dbReference>
<dbReference type="InterPro" id="IPR023679">
    <property type="entry name" value="UPF0761_bac"/>
</dbReference>
<name>A0A2N5DYJ4_9GAMM</name>
<evidence type="ECO:0000256" key="3">
    <source>
        <dbReference type="ARBA" id="ARBA00022519"/>
    </source>
</evidence>
<sequence length="297" mass="33420">MVKLRFNPARTLAAFRFSVRYLKILIKRIEHDDLLLLSGHLAYVSLLSLVPLITVAFSLLSVFPVFSQISAQVRNFIFANFMPAAGNNLQRYLEQFMSNTSQMTAIGACGLIVTALLLIAAVDSVLNKIWRSEKTRPIVYSFAVYWMVLTLGPLLVGASVAISSYLLSLNWMSAEGMHSVIDQLLRVLPLLLSWGSFWLLYSLVPTVRVAGRDALIGALVAGILFELGKKLFSLYITLFPTYQLIYGVLAVIPILFLWIYVSWCIVLVGAEITVSLGEYRNLRRRRDSEVMVFKEEK</sequence>
<dbReference type="PIRSF" id="PIRSF035875">
    <property type="entry name" value="RNase_BN"/>
    <property type="match status" value="1"/>
</dbReference>
<evidence type="ECO:0000256" key="7">
    <source>
        <dbReference type="HAMAP-Rule" id="MF_00672"/>
    </source>
</evidence>
<comment type="caution">
    <text evidence="8">The sequence shown here is derived from an EMBL/GenBank/DDBJ whole genome shotgun (WGS) entry which is preliminary data.</text>
</comment>
<dbReference type="EMBL" id="PJZH01000017">
    <property type="protein sequence ID" value="PLR32648.1"/>
    <property type="molecule type" value="Genomic_DNA"/>
</dbReference>
<keyword evidence="2 7" id="KW-1003">Cell membrane</keyword>
<dbReference type="NCBIfam" id="NF002457">
    <property type="entry name" value="PRK01637.1"/>
    <property type="match status" value="1"/>
</dbReference>
<feature type="transmembrane region" description="Helical" evidence="7">
    <location>
        <begin position="138"/>
        <end position="167"/>
    </location>
</feature>
<evidence type="ECO:0000256" key="2">
    <source>
        <dbReference type="ARBA" id="ARBA00022475"/>
    </source>
</evidence>
<evidence type="ECO:0000313" key="9">
    <source>
        <dbReference type="Proteomes" id="UP000234503"/>
    </source>
</evidence>
<keyword evidence="3" id="KW-0997">Cell inner membrane</keyword>
<accession>A0A2N5DYJ4</accession>
<evidence type="ECO:0000256" key="1">
    <source>
        <dbReference type="ARBA" id="ARBA00004651"/>
    </source>
</evidence>
<keyword evidence="9" id="KW-1185">Reference proteome</keyword>
<evidence type="ECO:0000256" key="4">
    <source>
        <dbReference type="ARBA" id="ARBA00022692"/>
    </source>
</evidence>
<keyword evidence="6 7" id="KW-0472">Membrane</keyword>
<keyword evidence="4 7" id="KW-0812">Transmembrane</keyword>